<evidence type="ECO:0000313" key="3">
    <source>
        <dbReference type="EMBL" id="AKS26483.1"/>
    </source>
</evidence>
<name>A0A7R5WJK0_9POXV</name>
<dbReference type="EMBL" id="KR095315">
    <property type="protein sequence ID" value="AKS26293.1"/>
    <property type="molecule type" value="Genomic_DNA"/>
</dbReference>
<reference evidence="3 4" key="1">
    <citation type="submission" date="2015-04" db="EMBL/GenBank/DDBJ databases">
        <title>Diachasmimorpha longicaudata entomopoxvirus genome.</title>
        <authorList>
            <person name="Coffman K.A."/>
            <person name="Burke G.R."/>
        </authorList>
    </citation>
    <scope>NUCLEOTIDE SEQUENCE [LARGE SCALE GENOMIC DNA]</scope>
</reference>
<keyword evidence="4" id="KW-1185">Reference proteome</keyword>
<evidence type="ECO:0000313" key="4">
    <source>
        <dbReference type="Proteomes" id="UP000593702"/>
    </source>
</evidence>
<sequence>MFDYENLLSLFNLSSIYSFFAILRKYFPNRQTPQTTQTTQTMQTMQISQIPPI</sequence>
<dbReference type="Proteomes" id="UP000593702">
    <property type="component" value="Segment"/>
</dbReference>
<gene>
    <name evidence="2" type="ORF">DLEV_002</name>
    <name evidence="3" type="ORF">DLEV_192</name>
</gene>
<proteinExistence type="predicted"/>
<accession>A0A7R5WJK0</accession>
<organism evidence="3 4">
    <name type="scientific">Diachasmimorpha longicaudata entomopoxvirus</name>
    <dbReference type="NCBI Taxonomy" id="109981"/>
    <lineage>
        <taxon>Viruses</taxon>
        <taxon>Varidnaviria</taxon>
        <taxon>Bamfordvirae</taxon>
        <taxon>Nucleocytoviricota</taxon>
        <taxon>Pokkesviricetes</taxon>
        <taxon>Chitovirales</taxon>
        <taxon>Poxviridae</taxon>
        <taxon>Entomopoxvirinae</taxon>
        <taxon>Epsilonentomopoxvirus</taxon>
        <taxon>Epsilonentomopoxvirus dlongicaudata</taxon>
        <taxon>Diachasmimorpha entomopoxvirus</taxon>
    </lineage>
</organism>
<protein>
    <submittedName>
        <fullName evidence="3">Uncharacterized protein</fullName>
    </submittedName>
</protein>
<evidence type="ECO:0000313" key="2">
    <source>
        <dbReference type="EMBL" id="AKS26293.1"/>
    </source>
</evidence>
<feature type="region of interest" description="Disordered" evidence="1">
    <location>
        <begin position="33"/>
        <end position="53"/>
    </location>
</feature>
<dbReference type="EMBL" id="KR095315">
    <property type="protein sequence ID" value="AKS26483.1"/>
    <property type="molecule type" value="Genomic_DNA"/>
</dbReference>
<evidence type="ECO:0000256" key="1">
    <source>
        <dbReference type="SAM" id="MobiDB-lite"/>
    </source>
</evidence>